<dbReference type="CDD" id="cd00882">
    <property type="entry name" value="Ras_like_GTPase"/>
    <property type="match status" value="1"/>
</dbReference>
<feature type="domain" description="T6SS Phospholipase effector Tle1-like catalytic" evidence="3">
    <location>
        <begin position="9"/>
        <end position="272"/>
    </location>
</feature>
<sequence length="950" mass="107591">MASSKIRTRLIYCVDGTYCTPDGTNRQSHDNISNVYRVFASIKRGPCFDEESKEEFYQDKYYEEGVGSADDLSLFDKAKAGAQGKGFKSIIRRVYKRCCALHESDEVWLFGFSRGAYIVRAVAGLLHHIGALQSVERDFDNVYEKALKRYVSTDIRSDLGLGQLHHFGSTQTRPPPQIQFVGVFDTVKALDDRHTHDISFNRSTQNFRQALALNEDRRHFRPKYEFPNFGETKMVLSRRSFVQAWFVGAHMDMGGSSEKDGLALYPLQWMLGEAQSKGLLLEFEQLKSPWNGIDNPLRIVFPQAEDDGKGHDMWTCTAKNGVCVRMQDLRKVHQLPKYHGRYGIKINSRQQFYWPRKAREVFNANNELRGYCGWAPQGTIIHPSVYHCLDEFVVQTSSLSSMLDRGTIENWRAKMLGTEHHVLNQGFWSDADPQENDDELKAIRILVCGNTGVGKSTLINQVFGVNMDHQVTKSSDRKAGQHDVREGFRHENRPDLIIHDSGGFEAGDLSQMRAVGQFVRERSKMPRIEDRLHVIWFCVEMNSDRTKQTATEDLFRAVSEHTAEVPVIVVATKLDQFRGIKREDARNQYEPSYEASPQERVELDKRYADYASEKIEERTDLIEAELKSLEGGHMDGCVAVAKNDRKSIERLNQMTLDNVKDEKLQMLYIATQTASINLKINTAVGEVMKIYRRVLGTASTLSVIPTATTTNRAGAAMAICKAIVQCFGLPTVNYRTILEIVKNTVWDDAGHNLLVMFSEAVAVFGLIGTLAFGGMPVFLAAGAFNFPLVVPATTRLMLMLASDLILILVRAFRSTTMTCIGQPEEKHVARAARDYRRISGNVHQAIFQIVPKSNVVRSFRYGKIRLGLEEVVKHFQEEVSKDSNLDQYSREGMRSFVSDCTLLDNEHDDLNKLLPEARAELEHKTPAIQETVMAKLSLQSSLSSDDEDFH</sequence>
<evidence type="ECO:0000256" key="1">
    <source>
        <dbReference type="SAM" id="Phobius"/>
    </source>
</evidence>
<gene>
    <name evidence="4" type="ORF">OHK93_005665</name>
</gene>
<evidence type="ECO:0000313" key="4">
    <source>
        <dbReference type="EMBL" id="MDI1486437.1"/>
    </source>
</evidence>
<dbReference type="Pfam" id="PF01926">
    <property type="entry name" value="MMR_HSR1"/>
    <property type="match status" value="1"/>
</dbReference>
<organism evidence="4 5">
    <name type="scientific">Ramalina farinacea</name>
    <dbReference type="NCBI Taxonomy" id="258253"/>
    <lineage>
        <taxon>Eukaryota</taxon>
        <taxon>Fungi</taxon>
        <taxon>Dikarya</taxon>
        <taxon>Ascomycota</taxon>
        <taxon>Pezizomycotina</taxon>
        <taxon>Lecanoromycetes</taxon>
        <taxon>OSLEUM clade</taxon>
        <taxon>Lecanoromycetidae</taxon>
        <taxon>Lecanorales</taxon>
        <taxon>Lecanorineae</taxon>
        <taxon>Ramalinaceae</taxon>
        <taxon>Ramalina</taxon>
    </lineage>
</organism>
<dbReference type="GO" id="GO:0005525">
    <property type="term" value="F:GTP binding"/>
    <property type="evidence" value="ECO:0007669"/>
    <property type="project" value="InterPro"/>
</dbReference>
<reference evidence="4" key="1">
    <citation type="journal article" date="2023" name="Genome Biol. Evol.">
        <title>First Whole Genome Sequence and Flow Cytometry Genome Size Data for the Lichen-Forming Fungus Ramalina farinacea (Ascomycota).</title>
        <authorList>
            <person name="Llewellyn T."/>
            <person name="Mian S."/>
            <person name="Hill R."/>
            <person name="Leitch I.J."/>
            <person name="Gaya E."/>
        </authorList>
    </citation>
    <scope>NUCLEOTIDE SEQUENCE</scope>
    <source>
        <strain evidence="4">LIQ254RAFAR</strain>
    </source>
</reference>
<dbReference type="InterPro" id="IPR027417">
    <property type="entry name" value="P-loop_NTPase"/>
</dbReference>
<accession>A0AA43TW45</accession>
<feature type="transmembrane region" description="Helical" evidence="1">
    <location>
        <begin position="796"/>
        <end position="812"/>
    </location>
</feature>
<proteinExistence type="predicted"/>
<keyword evidence="1" id="KW-0812">Transmembrane</keyword>
<keyword evidence="1" id="KW-1133">Transmembrane helix</keyword>
<feature type="transmembrane region" description="Helical" evidence="1">
    <location>
        <begin position="761"/>
        <end position="784"/>
    </location>
</feature>
<dbReference type="SUPFAM" id="SSF52540">
    <property type="entry name" value="P-loop containing nucleoside triphosphate hydrolases"/>
    <property type="match status" value="1"/>
</dbReference>
<evidence type="ECO:0000259" key="2">
    <source>
        <dbReference type="Pfam" id="PF01926"/>
    </source>
</evidence>
<protein>
    <recommendedName>
        <fullName evidence="6">DUF2235 domain-containing protein</fullName>
    </recommendedName>
</protein>
<dbReference type="PANTHER" id="PTHR33840">
    <property type="match status" value="1"/>
</dbReference>
<evidence type="ECO:0000259" key="3">
    <source>
        <dbReference type="Pfam" id="PF09994"/>
    </source>
</evidence>
<feature type="domain" description="G" evidence="2">
    <location>
        <begin position="444"/>
        <end position="573"/>
    </location>
</feature>
<keyword evidence="1" id="KW-0472">Membrane</keyword>
<comment type="caution">
    <text evidence="4">The sequence shown here is derived from an EMBL/GenBank/DDBJ whole genome shotgun (WGS) entry which is preliminary data.</text>
</comment>
<dbReference type="AlphaFoldDB" id="A0AA43TW45"/>
<dbReference type="InterPro" id="IPR018712">
    <property type="entry name" value="Tle1-like_cat"/>
</dbReference>
<dbReference type="InterPro" id="IPR006073">
    <property type="entry name" value="GTP-bd"/>
</dbReference>
<dbReference type="PANTHER" id="PTHR33840:SF1">
    <property type="entry name" value="TLE1 PHOSPHOLIPASE DOMAIN-CONTAINING PROTEIN"/>
    <property type="match status" value="1"/>
</dbReference>
<dbReference type="Gene3D" id="3.40.50.300">
    <property type="entry name" value="P-loop containing nucleotide triphosphate hydrolases"/>
    <property type="match status" value="1"/>
</dbReference>
<dbReference type="Proteomes" id="UP001161017">
    <property type="component" value="Unassembled WGS sequence"/>
</dbReference>
<dbReference type="EMBL" id="JAPUFD010000003">
    <property type="protein sequence ID" value="MDI1486437.1"/>
    <property type="molecule type" value="Genomic_DNA"/>
</dbReference>
<evidence type="ECO:0000313" key="5">
    <source>
        <dbReference type="Proteomes" id="UP001161017"/>
    </source>
</evidence>
<name>A0AA43TW45_9LECA</name>
<dbReference type="Pfam" id="PF09994">
    <property type="entry name" value="T6SS_Tle1-like_cat"/>
    <property type="match status" value="1"/>
</dbReference>
<keyword evidence="5" id="KW-1185">Reference proteome</keyword>
<evidence type="ECO:0008006" key="6">
    <source>
        <dbReference type="Google" id="ProtNLM"/>
    </source>
</evidence>